<feature type="compositionally biased region" description="Basic and acidic residues" evidence="1">
    <location>
        <begin position="282"/>
        <end position="314"/>
    </location>
</feature>
<organism evidence="3 4">
    <name type="scientific">Astrephomene gubernaculifera</name>
    <dbReference type="NCBI Taxonomy" id="47775"/>
    <lineage>
        <taxon>Eukaryota</taxon>
        <taxon>Viridiplantae</taxon>
        <taxon>Chlorophyta</taxon>
        <taxon>core chlorophytes</taxon>
        <taxon>Chlorophyceae</taxon>
        <taxon>CS clade</taxon>
        <taxon>Chlamydomonadales</taxon>
        <taxon>Astrephomenaceae</taxon>
        <taxon>Astrephomene</taxon>
    </lineage>
</organism>
<dbReference type="PROSITE" id="PS50006">
    <property type="entry name" value="FHA_DOMAIN"/>
    <property type="match status" value="1"/>
</dbReference>
<feature type="compositionally biased region" description="Gly residues" evidence="1">
    <location>
        <begin position="261"/>
        <end position="281"/>
    </location>
</feature>
<dbReference type="InterPro" id="IPR050923">
    <property type="entry name" value="Cell_Proc_Reg/RNA_Proc"/>
</dbReference>
<evidence type="ECO:0000313" key="4">
    <source>
        <dbReference type="Proteomes" id="UP001054857"/>
    </source>
</evidence>
<protein>
    <recommendedName>
        <fullName evidence="2">FHA domain-containing protein</fullName>
    </recommendedName>
</protein>
<feature type="region of interest" description="Disordered" evidence="1">
    <location>
        <begin position="64"/>
        <end position="321"/>
    </location>
</feature>
<feature type="compositionally biased region" description="Basic and acidic residues" evidence="1">
    <location>
        <begin position="170"/>
        <end position="198"/>
    </location>
</feature>
<feature type="compositionally biased region" description="Gly residues" evidence="1">
    <location>
        <begin position="239"/>
        <end position="251"/>
    </location>
</feature>
<dbReference type="AlphaFoldDB" id="A0AAD3HP91"/>
<comment type="caution">
    <text evidence="3">The sequence shown here is derived from an EMBL/GenBank/DDBJ whole genome shotgun (WGS) entry which is preliminary data.</text>
</comment>
<dbReference type="CDD" id="cd22541">
    <property type="entry name" value="SP5_N"/>
    <property type="match status" value="1"/>
</dbReference>
<feature type="compositionally biased region" description="Basic and acidic residues" evidence="1">
    <location>
        <begin position="113"/>
        <end position="149"/>
    </location>
</feature>
<dbReference type="SUPFAM" id="SSF49879">
    <property type="entry name" value="SMAD/FHA domain"/>
    <property type="match status" value="1"/>
</dbReference>
<keyword evidence="4" id="KW-1185">Reference proteome</keyword>
<dbReference type="EMBL" id="BMAR01000019">
    <property type="protein sequence ID" value="GFR47615.1"/>
    <property type="molecule type" value="Genomic_DNA"/>
</dbReference>
<dbReference type="SMART" id="SM00240">
    <property type="entry name" value="FHA"/>
    <property type="match status" value="1"/>
</dbReference>
<dbReference type="Gene3D" id="2.60.200.20">
    <property type="match status" value="1"/>
</dbReference>
<accession>A0AAD3HP91</accession>
<dbReference type="Pfam" id="PF00498">
    <property type="entry name" value="FHA"/>
    <property type="match status" value="1"/>
</dbReference>
<evidence type="ECO:0000256" key="1">
    <source>
        <dbReference type="SAM" id="MobiDB-lite"/>
    </source>
</evidence>
<dbReference type="InterPro" id="IPR008984">
    <property type="entry name" value="SMAD_FHA_dom_sf"/>
</dbReference>
<reference evidence="3 4" key="1">
    <citation type="journal article" date="2021" name="Sci. Rep.">
        <title>Genome sequencing of the multicellular alga Astrephomene provides insights into convergent evolution of germ-soma differentiation.</title>
        <authorList>
            <person name="Yamashita S."/>
            <person name="Yamamoto K."/>
            <person name="Matsuzaki R."/>
            <person name="Suzuki S."/>
            <person name="Yamaguchi H."/>
            <person name="Hirooka S."/>
            <person name="Minakuchi Y."/>
            <person name="Miyagishima S."/>
            <person name="Kawachi M."/>
            <person name="Toyoda A."/>
            <person name="Nozaki H."/>
        </authorList>
    </citation>
    <scope>NUCLEOTIDE SEQUENCE [LARGE SCALE GENOMIC DNA]</scope>
    <source>
        <strain evidence="3 4">NIES-4017</strain>
    </source>
</reference>
<dbReference type="Proteomes" id="UP001054857">
    <property type="component" value="Unassembled WGS sequence"/>
</dbReference>
<evidence type="ECO:0000313" key="3">
    <source>
        <dbReference type="EMBL" id="GFR47615.1"/>
    </source>
</evidence>
<gene>
    <name evidence="3" type="ORF">Agub_g9351</name>
</gene>
<evidence type="ECO:0000259" key="2">
    <source>
        <dbReference type="PROSITE" id="PS50006"/>
    </source>
</evidence>
<proteinExistence type="predicted"/>
<dbReference type="InterPro" id="IPR000253">
    <property type="entry name" value="FHA_dom"/>
</dbReference>
<feature type="compositionally biased region" description="Basic and acidic residues" evidence="1">
    <location>
        <begin position="224"/>
        <end position="238"/>
    </location>
</feature>
<name>A0AAD3HP91_9CHLO</name>
<feature type="domain" description="FHA" evidence="2">
    <location>
        <begin position="377"/>
        <end position="440"/>
    </location>
</feature>
<dbReference type="PANTHER" id="PTHR23308">
    <property type="entry name" value="NUCLEAR INHIBITOR OF PROTEIN PHOSPHATASE-1"/>
    <property type="match status" value="1"/>
</dbReference>
<feature type="compositionally biased region" description="Basic and acidic residues" evidence="1">
    <location>
        <begin position="92"/>
        <end position="101"/>
    </location>
</feature>
<sequence length="473" mass="51855">MLTSTFDTVELETLRGLPCVKPHDHSPTPPHLAPPYLLTLSYLTPLSMPIMLPIPNALRPPRPFPFPAATLPPQMRAEKRRRSPSRSPPPREGGRGERGYEEDPGGGRGGGGRYDRDREYGSRNETHRDTRERERERGRDRERDREYGRDAGGSRSGAVKKEVEEGEGPQFRRGDEDRGRSGREAQRDRERDRDRDEWGSAGAGGGGGSGRDRPPLCDRPGGAVKRERGGGEERDEPTGGRGGGGGGGGSGRDGKRERGNGDWGSGGGGGRGGGGGGGGGRGGRDAESSRYMSREEREEKEREAEEAARPKAPKEQPNIGLSGKLAADANKVGPAGAELKHVPPPEGRKPDKRWRLYVFKNDTLQDEPFHIHRMDHYLFGRDVSVADIITAHPSCSKQHAVLQFRLTHKEDELGLSSAAIRPYLLDLGSVNGTFLNGERLEALRYYELLEKDVVRFGLSSREYVLLHDKSGDD</sequence>